<accession>A0A1Y1VE11</accession>
<evidence type="ECO:0000313" key="6">
    <source>
        <dbReference type="Proteomes" id="UP000193719"/>
    </source>
</evidence>
<gene>
    <name evidence="5" type="ORF">BCR36DRAFT_442231</name>
</gene>
<dbReference type="OrthoDB" id="366390at2759"/>
<dbReference type="STRING" id="1754191.A0A1Y1VE11"/>
<dbReference type="PANTHER" id="PTHR24198">
    <property type="entry name" value="ANKYRIN REPEAT AND PROTEIN KINASE DOMAIN-CONTAINING PROTEIN"/>
    <property type="match status" value="1"/>
</dbReference>
<dbReference type="SUPFAM" id="SSF48403">
    <property type="entry name" value="Ankyrin repeat"/>
    <property type="match status" value="1"/>
</dbReference>
<keyword evidence="4" id="KW-1133">Transmembrane helix</keyword>
<feature type="transmembrane region" description="Helical" evidence="4">
    <location>
        <begin position="335"/>
        <end position="351"/>
    </location>
</feature>
<dbReference type="SMART" id="SM00248">
    <property type="entry name" value="ANK"/>
    <property type="match status" value="9"/>
</dbReference>
<evidence type="ECO:0000256" key="4">
    <source>
        <dbReference type="SAM" id="Phobius"/>
    </source>
</evidence>
<comment type="caution">
    <text evidence="5">The sequence shown here is derived from an EMBL/GenBank/DDBJ whole genome shotgun (WGS) entry which is preliminary data.</text>
</comment>
<dbReference type="PANTHER" id="PTHR24198:SF165">
    <property type="entry name" value="ANKYRIN REPEAT-CONTAINING PROTEIN-RELATED"/>
    <property type="match status" value="1"/>
</dbReference>
<keyword evidence="4" id="KW-0812">Transmembrane</keyword>
<dbReference type="AlphaFoldDB" id="A0A1Y1VE11"/>
<evidence type="ECO:0000256" key="2">
    <source>
        <dbReference type="ARBA" id="ARBA00023043"/>
    </source>
</evidence>
<keyword evidence="6" id="KW-1185">Reference proteome</keyword>
<protein>
    <submittedName>
        <fullName evidence="5">Ankyrin</fullName>
    </submittedName>
</protein>
<reference evidence="5 6" key="2">
    <citation type="submission" date="2016-08" db="EMBL/GenBank/DDBJ databases">
        <title>Pervasive Adenine N6-methylation of Active Genes in Fungi.</title>
        <authorList>
            <consortium name="DOE Joint Genome Institute"/>
            <person name="Mondo S.J."/>
            <person name="Dannebaum R.O."/>
            <person name="Kuo R.C."/>
            <person name="Labutti K."/>
            <person name="Haridas S."/>
            <person name="Kuo A."/>
            <person name="Salamov A."/>
            <person name="Ahrendt S.R."/>
            <person name="Lipzen A."/>
            <person name="Sullivan W."/>
            <person name="Andreopoulos W.B."/>
            <person name="Clum A."/>
            <person name="Lindquist E."/>
            <person name="Daum C."/>
            <person name="Ramamoorthy G.K."/>
            <person name="Gryganskyi A."/>
            <person name="Culley D."/>
            <person name="Magnuson J.K."/>
            <person name="James T.Y."/>
            <person name="O'Malley M.A."/>
            <person name="Stajich J.E."/>
            <person name="Spatafora J.W."/>
            <person name="Visel A."/>
            <person name="Grigoriev I.V."/>
        </authorList>
    </citation>
    <scope>NUCLEOTIDE SEQUENCE [LARGE SCALE GENOMIC DNA]</scope>
    <source>
        <strain evidence="6">finn</strain>
    </source>
</reference>
<dbReference type="PROSITE" id="PS50088">
    <property type="entry name" value="ANK_REPEAT"/>
    <property type="match status" value="4"/>
</dbReference>
<dbReference type="PROSITE" id="PS50297">
    <property type="entry name" value="ANK_REP_REGION"/>
    <property type="match status" value="2"/>
</dbReference>
<name>A0A1Y1VE11_9FUNG</name>
<proteinExistence type="predicted"/>
<feature type="repeat" description="ANK" evidence="3">
    <location>
        <begin position="174"/>
        <end position="206"/>
    </location>
</feature>
<organism evidence="5 6">
    <name type="scientific">Piromyces finnis</name>
    <dbReference type="NCBI Taxonomy" id="1754191"/>
    <lineage>
        <taxon>Eukaryota</taxon>
        <taxon>Fungi</taxon>
        <taxon>Fungi incertae sedis</taxon>
        <taxon>Chytridiomycota</taxon>
        <taxon>Chytridiomycota incertae sedis</taxon>
        <taxon>Neocallimastigomycetes</taxon>
        <taxon>Neocallimastigales</taxon>
        <taxon>Neocallimastigaceae</taxon>
        <taxon>Piromyces</taxon>
    </lineage>
</organism>
<feature type="repeat" description="ANK" evidence="3">
    <location>
        <begin position="107"/>
        <end position="139"/>
    </location>
</feature>
<keyword evidence="1" id="KW-0677">Repeat</keyword>
<evidence type="ECO:0000256" key="1">
    <source>
        <dbReference type="ARBA" id="ARBA00022737"/>
    </source>
</evidence>
<reference evidence="5 6" key="1">
    <citation type="submission" date="2016-08" db="EMBL/GenBank/DDBJ databases">
        <title>Genomes of anaerobic fungi encode conserved fungal cellulosomes for biomass hydrolysis.</title>
        <authorList>
            <consortium name="DOE Joint Genome Institute"/>
            <person name="Haitjema C.H."/>
            <person name="Gilmore S.P."/>
            <person name="Henske J.K."/>
            <person name="Solomon K.V."/>
            <person name="De Groot R."/>
            <person name="Kuo A."/>
            <person name="Mondo S.J."/>
            <person name="Salamov A.A."/>
            <person name="Labutti K."/>
            <person name="Zhao Z."/>
            <person name="Chiniquy J."/>
            <person name="Barry K."/>
            <person name="Brewer H.M."/>
            <person name="Purvine S.O."/>
            <person name="Wright A.T."/>
            <person name="Boxma B."/>
            <person name="Van Alen T."/>
            <person name="Hackstein J.H."/>
            <person name="Baker S.E."/>
            <person name="Grigoriev I.V."/>
            <person name="O'Malley M.A."/>
        </authorList>
    </citation>
    <scope>NUCLEOTIDE SEQUENCE [LARGE SCALE GENOMIC DNA]</scope>
    <source>
        <strain evidence="6">finn</strain>
    </source>
</reference>
<dbReference type="Pfam" id="PF00023">
    <property type="entry name" value="Ank"/>
    <property type="match status" value="1"/>
</dbReference>
<dbReference type="Pfam" id="PF12796">
    <property type="entry name" value="Ank_2"/>
    <property type="match status" value="3"/>
</dbReference>
<sequence length="358" mass="42367">MTPLMCAIQNKIKDIVNYLREKLDMLDMTVDINSQNKDGETPLILAIQSGNKNTVKYLIERKPDINLSLTDYNELTYLHYACKYGLEDLVKYLIEEKSMDINSQDKYGMALLMYAIGSKNENVAKYLIERKSDIDIKDENRWSCLHYACKYRLEDLVKYLIEEKSMDINSQDKYGMTLLMYVIQRKDQNMIKYLIERKPDIDIIDNDGWSYLHYACKYGFEDLVKYLIVNNILKQNSSFIDAYTHQRFTPFRLAIDNNNENIVKLLINHDKNRIDVNLQDIDGCTPLHYVMMAGYENMAIYLKNKGAKINIKNRKGETPLLLALHYRYAKVINNFMFYSFINPFYIFFFEIRKKIIQK</sequence>
<keyword evidence="2 3" id="KW-0040">ANK repeat</keyword>
<dbReference type="InterPro" id="IPR002110">
    <property type="entry name" value="Ankyrin_rpt"/>
</dbReference>
<dbReference type="EMBL" id="MCFH01000012">
    <property type="protein sequence ID" value="ORX53769.1"/>
    <property type="molecule type" value="Genomic_DNA"/>
</dbReference>
<feature type="repeat" description="ANK" evidence="3">
    <location>
        <begin position="282"/>
        <end position="314"/>
    </location>
</feature>
<dbReference type="Gene3D" id="1.25.40.20">
    <property type="entry name" value="Ankyrin repeat-containing domain"/>
    <property type="match status" value="1"/>
</dbReference>
<dbReference type="Proteomes" id="UP000193719">
    <property type="component" value="Unassembled WGS sequence"/>
</dbReference>
<keyword evidence="4" id="KW-0472">Membrane</keyword>
<dbReference type="InterPro" id="IPR036770">
    <property type="entry name" value="Ankyrin_rpt-contain_sf"/>
</dbReference>
<feature type="repeat" description="ANK" evidence="3">
    <location>
        <begin position="38"/>
        <end position="70"/>
    </location>
</feature>
<evidence type="ECO:0000256" key="3">
    <source>
        <dbReference type="PROSITE-ProRule" id="PRU00023"/>
    </source>
</evidence>
<evidence type="ECO:0000313" key="5">
    <source>
        <dbReference type="EMBL" id="ORX53769.1"/>
    </source>
</evidence>